<dbReference type="FunFam" id="2.60.40.10:FF:001607">
    <property type="entry name" value="Leukocyte immune-type receptor TS32.15 L2.5a"/>
    <property type="match status" value="1"/>
</dbReference>
<dbReference type="SUPFAM" id="SSF48726">
    <property type="entry name" value="Immunoglobulin"/>
    <property type="match status" value="4"/>
</dbReference>
<dbReference type="PANTHER" id="PTHR11481">
    <property type="entry name" value="IMMUNOGLOBULIN FC RECEPTOR"/>
    <property type="match status" value="1"/>
</dbReference>
<feature type="compositionally biased region" description="Basic and acidic residues" evidence="3">
    <location>
        <begin position="388"/>
        <end position="399"/>
    </location>
</feature>
<sequence>KAALIHHFIPTGKPTPTVRVDPQRSVYTGDTVTLTCEVESTGWEFLWYKDSQPQSPVDKGTNTLSVTVSHAGTAEFRCAARRGAYTTQTSAPAVITVTARPKATVTIHPASPVFIGETVTLTCHIGSGHHWQYDWVKDSKPLSEAQQSKEYTISNVAASHRGVYTCNGTQSTQPRYSETSDAVTLTVSAEKPKPELTSSHKGAEKCSCFIVYIDKENIITMICPEDFFLSTERPKPAVSIQPGDQVFIGETVTLRCDIQGGGVSNWQYSWFKDDSNRHVRNGQQYSISSVTESHRGQYTCRGTERGTSRYSHTSKAVTLTVSALPTATLTVEPRWSPVFTGESVTLKCEIQSHSNWRYQWYKGSSRTAVSQSQTNTVTIRSAADQDQDQYRCRGERDNRPTSSQPSNPVTLTVK</sequence>
<dbReference type="GO" id="GO:0007166">
    <property type="term" value="P:cell surface receptor signaling pathway"/>
    <property type="evidence" value="ECO:0007669"/>
    <property type="project" value="TreeGrafter"/>
</dbReference>
<dbReference type="Ensembl" id="ENSPNAT00000079125.1">
    <property type="protein sequence ID" value="ENSPNAP00000071503.1"/>
    <property type="gene ID" value="ENSPNAG00000001727.2"/>
</dbReference>
<dbReference type="GO" id="GO:0006955">
    <property type="term" value="P:immune response"/>
    <property type="evidence" value="ECO:0007669"/>
    <property type="project" value="TreeGrafter"/>
</dbReference>
<evidence type="ECO:0000256" key="3">
    <source>
        <dbReference type="SAM" id="MobiDB-lite"/>
    </source>
</evidence>
<protein>
    <recommendedName>
        <fullName evidence="4">Ig-like domain-containing protein</fullName>
    </recommendedName>
</protein>
<evidence type="ECO:0000313" key="5">
    <source>
        <dbReference type="Ensembl" id="ENSPNAP00000071503.1"/>
    </source>
</evidence>
<dbReference type="SMART" id="SM00409">
    <property type="entry name" value="IG"/>
    <property type="match status" value="4"/>
</dbReference>
<keyword evidence="6" id="KW-1185">Reference proteome</keyword>
<dbReference type="PANTHER" id="PTHR11481:SF64">
    <property type="entry name" value="FC RECEPTOR-LIKE PROTEIN 4"/>
    <property type="match status" value="1"/>
</dbReference>
<dbReference type="InterPro" id="IPR003598">
    <property type="entry name" value="Ig_sub2"/>
</dbReference>
<accession>A0AAR2L4H7</accession>
<dbReference type="Proteomes" id="UP001501920">
    <property type="component" value="Chromosome 2"/>
</dbReference>
<feature type="compositionally biased region" description="Polar residues" evidence="3">
    <location>
        <begin position="400"/>
        <end position="414"/>
    </location>
</feature>
<feature type="domain" description="Ig-like" evidence="4">
    <location>
        <begin position="101"/>
        <end position="186"/>
    </location>
</feature>
<evidence type="ECO:0000313" key="6">
    <source>
        <dbReference type="Proteomes" id="UP001501920"/>
    </source>
</evidence>
<feature type="domain" description="Ig-like" evidence="4">
    <location>
        <begin position="325"/>
        <end position="412"/>
    </location>
</feature>
<evidence type="ECO:0000256" key="2">
    <source>
        <dbReference type="ARBA" id="ARBA00023157"/>
    </source>
</evidence>
<dbReference type="Pfam" id="PF13895">
    <property type="entry name" value="Ig_2"/>
    <property type="match status" value="4"/>
</dbReference>
<dbReference type="InterPro" id="IPR003599">
    <property type="entry name" value="Ig_sub"/>
</dbReference>
<reference evidence="5 6" key="1">
    <citation type="submission" date="2020-10" db="EMBL/GenBank/DDBJ databases">
        <title>Pygocentrus nattereri (red-bellied piranha) genome, fPygNat1, primary haplotype.</title>
        <authorList>
            <person name="Myers G."/>
            <person name="Meyer A."/>
            <person name="Karagic N."/>
            <person name="Pippel M."/>
            <person name="Winkler S."/>
            <person name="Tracey A."/>
            <person name="Wood J."/>
            <person name="Formenti G."/>
            <person name="Howe K."/>
            <person name="Fedrigo O."/>
            <person name="Jarvis E.D."/>
        </authorList>
    </citation>
    <scope>NUCLEOTIDE SEQUENCE [LARGE SCALE GENOMIC DNA]</scope>
</reference>
<feature type="region of interest" description="Disordered" evidence="3">
    <location>
        <begin position="382"/>
        <end position="414"/>
    </location>
</feature>
<evidence type="ECO:0000259" key="4">
    <source>
        <dbReference type="PROSITE" id="PS50835"/>
    </source>
</evidence>
<dbReference type="AlphaFoldDB" id="A0AAR2L4H7"/>
<reference evidence="5" key="3">
    <citation type="submission" date="2025-09" db="UniProtKB">
        <authorList>
            <consortium name="Ensembl"/>
        </authorList>
    </citation>
    <scope>IDENTIFICATION</scope>
</reference>
<dbReference type="Gene3D" id="2.60.40.10">
    <property type="entry name" value="Immunoglobulins"/>
    <property type="match status" value="4"/>
</dbReference>
<dbReference type="InterPro" id="IPR050488">
    <property type="entry name" value="Ig_Fc_receptor"/>
</dbReference>
<dbReference type="SMART" id="SM00408">
    <property type="entry name" value="IGc2"/>
    <property type="match status" value="3"/>
</dbReference>
<dbReference type="PROSITE" id="PS50835">
    <property type="entry name" value="IG_LIKE"/>
    <property type="match status" value="4"/>
</dbReference>
<organism evidence="5 6">
    <name type="scientific">Pygocentrus nattereri</name>
    <name type="common">Red-bellied piranha</name>
    <dbReference type="NCBI Taxonomy" id="42514"/>
    <lineage>
        <taxon>Eukaryota</taxon>
        <taxon>Metazoa</taxon>
        <taxon>Chordata</taxon>
        <taxon>Craniata</taxon>
        <taxon>Vertebrata</taxon>
        <taxon>Euteleostomi</taxon>
        <taxon>Actinopterygii</taxon>
        <taxon>Neopterygii</taxon>
        <taxon>Teleostei</taxon>
        <taxon>Ostariophysi</taxon>
        <taxon>Characiformes</taxon>
        <taxon>Characoidei</taxon>
        <taxon>Pygocentrus</taxon>
    </lineage>
</organism>
<dbReference type="GO" id="GO:0009897">
    <property type="term" value="C:external side of plasma membrane"/>
    <property type="evidence" value="ECO:0007669"/>
    <property type="project" value="TreeGrafter"/>
</dbReference>
<keyword evidence="2" id="KW-1015">Disulfide bond</keyword>
<feature type="domain" description="Ig-like" evidence="4">
    <location>
        <begin position="236"/>
        <end position="318"/>
    </location>
</feature>
<dbReference type="InterPro" id="IPR013783">
    <property type="entry name" value="Ig-like_fold"/>
</dbReference>
<dbReference type="InterPro" id="IPR007110">
    <property type="entry name" value="Ig-like_dom"/>
</dbReference>
<reference evidence="5" key="2">
    <citation type="submission" date="2025-08" db="UniProtKB">
        <authorList>
            <consortium name="Ensembl"/>
        </authorList>
    </citation>
    <scope>IDENTIFICATION</scope>
</reference>
<feature type="domain" description="Ig-like" evidence="4">
    <location>
        <begin position="16"/>
        <end position="96"/>
    </location>
</feature>
<dbReference type="GO" id="GO:0004888">
    <property type="term" value="F:transmembrane signaling receptor activity"/>
    <property type="evidence" value="ECO:0007669"/>
    <property type="project" value="TreeGrafter"/>
</dbReference>
<dbReference type="InterPro" id="IPR036179">
    <property type="entry name" value="Ig-like_dom_sf"/>
</dbReference>
<dbReference type="GeneTree" id="ENSGT00940000163711"/>
<keyword evidence="1" id="KW-0732">Signal</keyword>
<proteinExistence type="predicted"/>
<name>A0AAR2L4H7_PYGNA</name>
<evidence type="ECO:0000256" key="1">
    <source>
        <dbReference type="ARBA" id="ARBA00022729"/>
    </source>
</evidence>